<gene>
    <name evidence="9" type="ORF">MELIAE_LOCUS8333</name>
</gene>
<dbReference type="Proteomes" id="UP001154078">
    <property type="component" value="Chromosome 5"/>
</dbReference>
<dbReference type="InterPro" id="IPR036259">
    <property type="entry name" value="MFS_trans_sf"/>
</dbReference>
<dbReference type="PANTHER" id="PTHR11662:SF411">
    <property type="entry name" value="GH05102P"/>
    <property type="match status" value="1"/>
</dbReference>
<keyword evidence="3 7" id="KW-0812">Transmembrane</keyword>
<organism evidence="9 10">
    <name type="scientific">Brassicogethes aeneus</name>
    <name type="common">Rape pollen beetle</name>
    <name type="synonym">Meligethes aeneus</name>
    <dbReference type="NCBI Taxonomy" id="1431903"/>
    <lineage>
        <taxon>Eukaryota</taxon>
        <taxon>Metazoa</taxon>
        <taxon>Ecdysozoa</taxon>
        <taxon>Arthropoda</taxon>
        <taxon>Hexapoda</taxon>
        <taxon>Insecta</taxon>
        <taxon>Pterygota</taxon>
        <taxon>Neoptera</taxon>
        <taxon>Endopterygota</taxon>
        <taxon>Coleoptera</taxon>
        <taxon>Polyphaga</taxon>
        <taxon>Cucujiformia</taxon>
        <taxon>Nitidulidae</taxon>
        <taxon>Meligethinae</taxon>
        <taxon>Brassicogethes</taxon>
    </lineage>
</organism>
<proteinExistence type="predicted"/>
<name>A0A9P0FIB8_BRAAE</name>
<evidence type="ECO:0000313" key="10">
    <source>
        <dbReference type="Proteomes" id="UP001154078"/>
    </source>
</evidence>
<reference evidence="9" key="1">
    <citation type="submission" date="2021-12" db="EMBL/GenBank/DDBJ databases">
        <authorList>
            <person name="King R."/>
        </authorList>
    </citation>
    <scope>NUCLEOTIDE SEQUENCE</scope>
</reference>
<evidence type="ECO:0000256" key="6">
    <source>
        <dbReference type="ARBA" id="ARBA00023136"/>
    </source>
</evidence>
<evidence type="ECO:0000256" key="7">
    <source>
        <dbReference type="SAM" id="Phobius"/>
    </source>
</evidence>
<keyword evidence="5 7" id="KW-1133">Transmembrane helix</keyword>
<dbReference type="AlphaFoldDB" id="A0A9P0FIB8"/>
<evidence type="ECO:0000256" key="2">
    <source>
        <dbReference type="ARBA" id="ARBA00022448"/>
    </source>
</evidence>
<protein>
    <recommendedName>
        <fullName evidence="8">Major facilitator superfamily (MFS) profile domain-containing protein</fullName>
    </recommendedName>
</protein>
<dbReference type="PROSITE" id="PS50850">
    <property type="entry name" value="MFS"/>
    <property type="match status" value="1"/>
</dbReference>
<feature type="transmembrane region" description="Helical" evidence="7">
    <location>
        <begin position="103"/>
        <end position="124"/>
    </location>
</feature>
<evidence type="ECO:0000256" key="1">
    <source>
        <dbReference type="ARBA" id="ARBA00004141"/>
    </source>
</evidence>
<keyword evidence="6 7" id="KW-0472">Membrane</keyword>
<dbReference type="EMBL" id="OV121136">
    <property type="protein sequence ID" value="CAH0557663.1"/>
    <property type="molecule type" value="Genomic_DNA"/>
</dbReference>
<feature type="transmembrane region" description="Helical" evidence="7">
    <location>
        <begin position="45"/>
        <end position="64"/>
    </location>
</feature>
<evidence type="ECO:0000259" key="8">
    <source>
        <dbReference type="PROSITE" id="PS50850"/>
    </source>
</evidence>
<feature type="transmembrane region" description="Helical" evidence="7">
    <location>
        <begin position="319"/>
        <end position="338"/>
    </location>
</feature>
<dbReference type="FunFam" id="1.20.1250.20:FF:000003">
    <property type="entry name" value="Solute carrier family 17 member 3"/>
    <property type="match status" value="1"/>
</dbReference>
<dbReference type="InterPro" id="IPR011701">
    <property type="entry name" value="MFS"/>
</dbReference>
<keyword evidence="2" id="KW-0813">Transport</keyword>
<dbReference type="GO" id="GO:0006820">
    <property type="term" value="P:monoatomic anion transport"/>
    <property type="evidence" value="ECO:0007669"/>
    <property type="project" value="TreeGrafter"/>
</dbReference>
<evidence type="ECO:0000313" key="9">
    <source>
        <dbReference type="EMBL" id="CAH0557663.1"/>
    </source>
</evidence>
<feature type="transmembrane region" description="Helical" evidence="7">
    <location>
        <begin position="228"/>
        <end position="246"/>
    </location>
</feature>
<dbReference type="OrthoDB" id="2985014at2759"/>
<keyword evidence="10" id="KW-1185">Reference proteome</keyword>
<keyword evidence="4" id="KW-0769">Symport</keyword>
<dbReference type="FunFam" id="1.20.1250.20:FF:000157">
    <property type="entry name" value="Inorganic phosphate cotransporter"/>
    <property type="match status" value="1"/>
</dbReference>
<evidence type="ECO:0000256" key="5">
    <source>
        <dbReference type="ARBA" id="ARBA00022989"/>
    </source>
</evidence>
<feature type="transmembrane region" description="Helical" evidence="7">
    <location>
        <begin position="413"/>
        <end position="433"/>
    </location>
</feature>
<feature type="transmembrane region" description="Helical" evidence="7">
    <location>
        <begin position="344"/>
        <end position="364"/>
    </location>
</feature>
<evidence type="ECO:0000256" key="4">
    <source>
        <dbReference type="ARBA" id="ARBA00022847"/>
    </source>
</evidence>
<dbReference type="PANTHER" id="PTHR11662">
    <property type="entry name" value="SOLUTE CARRIER FAMILY 17"/>
    <property type="match status" value="1"/>
</dbReference>
<feature type="transmembrane region" description="Helical" evidence="7">
    <location>
        <begin position="376"/>
        <end position="393"/>
    </location>
</feature>
<evidence type="ECO:0000256" key="3">
    <source>
        <dbReference type="ARBA" id="ARBA00022692"/>
    </source>
</evidence>
<comment type="subcellular location">
    <subcellularLocation>
        <location evidence="1">Membrane</location>
        <topology evidence="1">Multi-pass membrane protein</topology>
    </subcellularLocation>
</comment>
<feature type="transmembrane region" description="Helical" evidence="7">
    <location>
        <begin position="162"/>
        <end position="182"/>
    </location>
</feature>
<feature type="domain" description="Major facilitator superfamily (MFS) profile" evidence="8">
    <location>
        <begin position="1"/>
        <end position="436"/>
    </location>
</feature>
<dbReference type="InterPro" id="IPR020846">
    <property type="entry name" value="MFS_dom"/>
</dbReference>
<dbReference type="InterPro" id="IPR050382">
    <property type="entry name" value="MFS_Na/Anion_cotransporter"/>
</dbReference>
<feature type="transmembrane region" description="Helical" evidence="7">
    <location>
        <begin position="70"/>
        <end position="91"/>
    </location>
</feature>
<feature type="transmembrane region" description="Helical" evidence="7">
    <location>
        <begin position="136"/>
        <end position="155"/>
    </location>
</feature>
<dbReference type="GO" id="GO:0016020">
    <property type="term" value="C:membrane"/>
    <property type="evidence" value="ECO:0007669"/>
    <property type="project" value="UniProtKB-SubCell"/>
</dbReference>
<dbReference type="GO" id="GO:0015293">
    <property type="term" value="F:symporter activity"/>
    <property type="evidence" value="ECO:0007669"/>
    <property type="project" value="UniProtKB-KW"/>
</dbReference>
<accession>A0A9P0FIB8</accession>
<dbReference type="SUPFAM" id="SSF103473">
    <property type="entry name" value="MFS general substrate transporter"/>
    <property type="match status" value="1"/>
</dbReference>
<dbReference type="Gene3D" id="1.20.1250.20">
    <property type="entry name" value="MFS general substrate transporter like domains"/>
    <property type="match status" value="2"/>
</dbReference>
<sequence>MSITGFMANYMLRVNISIAIVDMVDTNLTLNGTRFNWSVVEKTDLLGIFFWGLSPAGMIGGRLAEKYGSRLTLGLELLVASLITIFFPISCRIHYNLAMVLRVLLGASLGAAIPGMLPLCVNWIPPLDSSKFSSNLMAQGIGISITLALGGYLITYCGWESVFYVTGCLGLIWCSVWFYTIYDSPDLHPRVSDDEKNRIGESMKEQHINNTRKPSSIPWKGMFKSPPFWAIIVGILGNTFYHFTFINQLPTYLHDVLNFNISENGWFSCLPYIGKHPTCKLPNNINVFSGYYIFGCFGSHIADHLRKSKKLSTTNTRRLFTIFTFFIPSILMLTLAFVKVHSLTAIALLTLIHSFKGCVASCYIANTMDIAPNFSATIFGSGLILGSLGGWLGNKMVGLLTQEASDFESWKNVFIIISLVNFFAGGFYFVFVSGDVQDWNHIKEEVEDGEAKALNISEDNKICF</sequence>
<dbReference type="Pfam" id="PF07690">
    <property type="entry name" value="MFS_1"/>
    <property type="match status" value="1"/>
</dbReference>